<proteinExistence type="predicted"/>
<evidence type="ECO:0000313" key="3">
    <source>
        <dbReference type="Proteomes" id="UP000095284"/>
    </source>
</evidence>
<dbReference type="AlphaFoldDB" id="A0A1I7SEJ5"/>
<dbReference type="Proteomes" id="UP000659654">
    <property type="component" value="Unassembled WGS sequence"/>
</dbReference>
<dbReference type="SMR" id="A0A1I7SEJ5"/>
<dbReference type="EMBL" id="CAJFDI010000004">
    <property type="protein sequence ID" value="CAD5224699.1"/>
    <property type="molecule type" value="Genomic_DNA"/>
</dbReference>
<keyword evidence="1" id="KW-0732">Signal</keyword>
<keyword evidence="4" id="KW-1185">Reference proteome</keyword>
<accession>A0A1I7SEJ5</accession>
<evidence type="ECO:0000313" key="2">
    <source>
        <dbReference type="EMBL" id="CAD5224699.1"/>
    </source>
</evidence>
<feature type="signal peptide" evidence="1">
    <location>
        <begin position="1"/>
        <end position="20"/>
    </location>
</feature>
<dbReference type="Proteomes" id="UP000582659">
    <property type="component" value="Unassembled WGS sequence"/>
</dbReference>
<sequence>MLKMRSILVLLALVFIGLSASPGPYYIKKHVQPGYIILLRPQCRDLWDCADHCPFDFMEYKCSESGCHCQALPWQLSQAYPEYKDIFDAKSPIMQV</sequence>
<dbReference type="EMBL" id="CAJFCV020000004">
    <property type="protein sequence ID" value="CAG9113565.1"/>
    <property type="molecule type" value="Genomic_DNA"/>
</dbReference>
<protein>
    <submittedName>
        <fullName evidence="2">(pine wood nematode) hypothetical protein</fullName>
    </submittedName>
</protein>
<reference evidence="2" key="2">
    <citation type="submission" date="2020-09" db="EMBL/GenBank/DDBJ databases">
        <authorList>
            <person name="Kikuchi T."/>
        </authorList>
    </citation>
    <scope>NUCLEOTIDE SEQUENCE</scope>
    <source>
        <strain evidence="2">Ka4C1</strain>
    </source>
</reference>
<dbReference type="WBParaSite" id="BXY_1145400.1">
    <property type="protein sequence ID" value="BXY_1145400.1"/>
    <property type="gene ID" value="BXY_1145400"/>
</dbReference>
<organism evidence="3 5">
    <name type="scientific">Bursaphelenchus xylophilus</name>
    <name type="common">Pinewood nematode worm</name>
    <name type="synonym">Aphelenchoides xylophilus</name>
    <dbReference type="NCBI Taxonomy" id="6326"/>
    <lineage>
        <taxon>Eukaryota</taxon>
        <taxon>Metazoa</taxon>
        <taxon>Ecdysozoa</taxon>
        <taxon>Nematoda</taxon>
        <taxon>Chromadorea</taxon>
        <taxon>Rhabditida</taxon>
        <taxon>Tylenchina</taxon>
        <taxon>Tylenchomorpha</taxon>
        <taxon>Aphelenchoidea</taxon>
        <taxon>Aphelenchoididae</taxon>
        <taxon>Bursaphelenchus</taxon>
    </lineage>
</organism>
<evidence type="ECO:0000313" key="4">
    <source>
        <dbReference type="Proteomes" id="UP000659654"/>
    </source>
</evidence>
<feature type="chain" id="PRO_5036308776" evidence="1">
    <location>
        <begin position="21"/>
        <end position="96"/>
    </location>
</feature>
<evidence type="ECO:0000313" key="5">
    <source>
        <dbReference type="WBParaSite" id="BXY_1145400.1"/>
    </source>
</evidence>
<dbReference type="Proteomes" id="UP000095284">
    <property type="component" value="Unplaced"/>
</dbReference>
<gene>
    <name evidence="2" type="ORF">BXYJ_LOCUS8174</name>
</gene>
<reference evidence="5" key="1">
    <citation type="submission" date="2016-11" db="UniProtKB">
        <authorList>
            <consortium name="WormBaseParasite"/>
        </authorList>
    </citation>
    <scope>IDENTIFICATION</scope>
</reference>
<name>A0A1I7SEJ5_BURXY</name>
<evidence type="ECO:0000256" key="1">
    <source>
        <dbReference type="SAM" id="SignalP"/>
    </source>
</evidence>